<name>A0A9P4PHP6_9PLEO</name>
<keyword evidence="3" id="KW-1185">Reference proteome</keyword>
<dbReference type="EMBL" id="MU001502">
    <property type="protein sequence ID" value="KAF2443533.1"/>
    <property type="molecule type" value="Genomic_DNA"/>
</dbReference>
<proteinExistence type="predicted"/>
<protein>
    <submittedName>
        <fullName evidence="2">Uncharacterized protein</fullName>
    </submittedName>
</protein>
<gene>
    <name evidence="2" type="ORF">P171DRAFT_486264</name>
</gene>
<sequence length="56" mass="5764">MKFFAMIGVFMASVAVATPDPALQAEIAANRARGVCGPMPPCRPCNTEADGCCCDG</sequence>
<reference evidence="2" key="1">
    <citation type="journal article" date="2020" name="Stud. Mycol.">
        <title>101 Dothideomycetes genomes: a test case for predicting lifestyles and emergence of pathogens.</title>
        <authorList>
            <person name="Haridas S."/>
            <person name="Albert R."/>
            <person name="Binder M."/>
            <person name="Bloem J."/>
            <person name="Labutti K."/>
            <person name="Salamov A."/>
            <person name="Andreopoulos B."/>
            <person name="Baker S."/>
            <person name="Barry K."/>
            <person name="Bills G."/>
            <person name="Bluhm B."/>
            <person name="Cannon C."/>
            <person name="Castanera R."/>
            <person name="Culley D."/>
            <person name="Daum C."/>
            <person name="Ezra D."/>
            <person name="Gonzalez J."/>
            <person name="Henrissat B."/>
            <person name="Kuo A."/>
            <person name="Liang C."/>
            <person name="Lipzen A."/>
            <person name="Lutzoni F."/>
            <person name="Magnuson J."/>
            <person name="Mondo S."/>
            <person name="Nolan M."/>
            <person name="Ohm R."/>
            <person name="Pangilinan J."/>
            <person name="Park H.-J."/>
            <person name="Ramirez L."/>
            <person name="Alfaro M."/>
            <person name="Sun H."/>
            <person name="Tritt A."/>
            <person name="Yoshinaga Y."/>
            <person name="Zwiers L.-H."/>
            <person name="Turgeon B."/>
            <person name="Goodwin S."/>
            <person name="Spatafora J."/>
            <person name="Crous P."/>
            <person name="Grigoriev I."/>
        </authorList>
    </citation>
    <scope>NUCLEOTIDE SEQUENCE</scope>
    <source>
        <strain evidence="2">CBS 690.94</strain>
    </source>
</reference>
<evidence type="ECO:0000313" key="3">
    <source>
        <dbReference type="Proteomes" id="UP000799764"/>
    </source>
</evidence>
<evidence type="ECO:0000256" key="1">
    <source>
        <dbReference type="SAM" id="SignalP"/>
    </source>
</evidence>
<dbReference type="AlphaFoldDB" id="A0A9P4PHP6"/>
<feature type="chain" id="PRO_5040382936" evidence="1">
    <location>
        <begin position="18"/>
        <end position="56"/>
    </location>
</feature>
<organism evidence="2 3">
    <name type="scientific">Karstenula rhodostoma CBS 690.94</name>
    <dbReference type="NCBI Taxonomy" id="1392251"/>
    <lineage>
        <taxon>Eukaryota</taxon>
        <taxon>Fungi</taxon>
        <taxon>Dikarya</taxon>
        <taxon>Ascomycota</taxon>
        <taxon>Pezizomycotina</taxon>
        <taxon>Dothideomycetes</taxon>
        <taxon>Pleosporomycetidae</taxon>
        <taxon>Pleosporales</taxon>
        <taxon>Massarineae</taxon>
        <taxon>Didymosphaeriaceae</taxon>
        <taxon>Karstenula</taxon>
    </lineage>
</organism>
<keyword evidence="1" id="KW-0732">Signal</keyword>
<feature type="signal peptide" evidence="1">
    <location>
        <begin position="1"/>
        <end position="17"/>
    </location>
</feature>
<evidence type="ECO:0000313" key="2">
    <source>
        <dbReference type="EMBL" id="KAF2443533.1"/>
    </source>
</evidence>
<accession>A0A9P4PHP6</accession>
<dbReference type="Proteomes" id="UP000799764">
    <property type="component" value="Unassembled WGS sequence"/>
</dbReference>
<comment type="caution">
    <text evidence="2">The sequence shown here is derived from an EMBL/GenBank/DDBJ whole genome shotgun (WGS) entry which is preliminary data.</text>
</comment>